<keyword evidence="3" id="KW-1185">Reference proteome</keyword>
<evidence type="ECO:0000259" key="1">
    <source>
        <dbReference type="Pfam" id="PF10354"/>
    </source>
</evidence>
<proteinExistence type="predicted"/>
<evidence type="ECO:0000313" key="3">
    <source>
        <dbReference type="Proteomes" id="UP001054902"/>
    </source>
</evidence>
<dbReference type="PANTHER" id="PTHR11538:SF104">
    <property type="entry name" value="25S RRNA (URIDINE-N(3))-METHYLTRANSFERASE BMT5-LIKE DOMAIN-CONTAINING PROTEIN"/>
    <property type="match status" value="1"/>
</dbReference>
<protein>
    <recommendedName>
        <fullName evidence="1">25S rRNA (uridine-N(3))-methyltransferase BMT5-like domain-containing protein</fullName>
    </recommendedName>
</protein>
<organism evidence="2 3">
    <name type="scientific">Chaetoceros tenuissimus</name>
    <dbReference type="NCBI Taxonomy" id="426638"/>
    <lineage>
        <taxon>Eukaryota</taxon>
        <taxon>Sar</taxon>
        <taxon>Stramenopiles</taxon>
        <taxon>Ochrophyta</taxon>
        <taxon>Bacillariophyta</taxon>
        <taxon>Coscinodiscophyceae</taxon>
        <taxon>Chaetocerotophycidae</taxon>
        <taxon>Chaetocerotales</taxon>
        <taxon>Chaetocerotaceae</taxon>
        <taxon>Chaetoceros</taxon>
    </lineage>
</organism>
<evidence type="ECO:0000313" key="2">
    <source>
        <dbReference type="EMBL" id="GFH45010.1"/>
    </source>
</evidence>
<dbReference type="Proteomes" id="UP001054902">
    <property type="component" value="Unassembled WGS sequence"/>
</dbReference>
<dbReference type="GO" id="GO:0005737">
    <property type="term" value="C:cytoplasm"/>
    <property type="evidence" value="ECO:0007669"/>
    <property type="project" value="TreeGrafter"/>
</dbReference>
<name>A0AAD3CH27_9STRA</name>
<dbReference type="GO" id="GO:0070475">
    <property type="term" value="P:rRNA base methylation"/>
    <property type="evidence" value="ECO:0007669"/>
    <property type="project" value="InterPro"/>
</dbReference>
<dbReference type="InterPro" id="IPR019446">
    <property type="entry name" value="BMT5-like"/>
</dbReference>
<dbReference type="Pfam" id="PF10354">
    <property type="entry name" value="BMT5-like"/>
    <property type="match status" value="1"/>
</dbReference>
<dbReference type="EMBL" id="BLLK01000020">
    <property type="protein sequence ID" value="GFH45010.1"/>
    <property type="molecule type" value="Genomic_DNA"/>
</dbReference>
<reference evidence="2 3" key="1">
    <citation type="journal article" date="2021" name="Sci. Rep.">
        <title>The genome of the diatom Chaetoceros tenuissimus carries an ancient integrated fragment of an extant virus.</title>
        <authorList>
            <person name="Hongo Y."/>
            <person name="Kimura K."/>
            <person name="Takaki Y."/>
            <person name="Yoshida Y."/>
            <person name="Baba S."/>
            <person name="Kobayashi G."/>
            <person name="Nagasaki K."/>
            <person name="Hano T."/>
            <person name="Tomaru Y."/>
        </authorList>
    </citation>
    <scope>NUCLEOTIDE SEQUENCE [LARGE SCALE GENOMIC DNA]</scope>
    <source>
        <strain evidence="2 3">NIES-3715</strain>
    </source>
</reference>
<dbReference type="AlphaFoldDB" id="A0AAD3CH27"/>
<dbReference type="GO" id="GO:0070042">
    <property type="term" value="F:rRNA (uridine-N3-)-methyltransferase activity"/>
    <property type="evidence" value="ECO:0007669"/>
    <property type="project" value="InterPro"/>
</dbReference>
<gene>
    <name evidence="2" type="ORF">CTEN210_01484</name>
</gene>
<sequence length="366" mass="42222">MGKNQKKRSRPVATIGEYEHPYRNISNLYAYRQTLECSTRNLCIPCSYKIACFDIALDSSFTQKVPNIRPEMCPRASNTNIDKVKQSYGYKVGMNILTVGDGDFSFSLALARMLHKDKNQQGRIIATSYESKETLLKVYPNIQSTMSELDELNVQVCYNVDATNLTESLPKDLEISANSFDRVVWNFPCSNEPKGQDGQNQEMDKNKRLVQMFVKQCELYLKKNCGEIHFMHKTKPPYDQWTLEEMALQNPDEDKDPKNHKSPFEFKGRIVFDRCLLKPYVPRKALDKKSFPCHDACMFVFGWESSESENSNCDISNPTIPVEDNDEANDDETRAQVVPVTKDLIDEIRSLHMSLGSYKERKKRKR</sequence>
<comment type="caution">
    <text evidence="2">The sequence shown here is derived from an EMBL/GenBank/DDBJ whole genome shotgun (WGS) entry which is preliminary data.</text>
</comment>
<accession>A0AAD3CH27</accession>
<dbReference type="PANTHER" id="PTHR11538">
    <property type="entry name" value="PHENYLALANYL-TRNA SYNTHETASE"/>
    <property type="match status" value="1"/>
</dbReference>
<feature type="domain" description="25S rRNA (uridine-N(3))-methyltransferase BMT5-like" evidence="1">
    <location>
        <begin position="97"/>
        <end position="263"/>
    </location>
</feature>